<accession>A0ABM4U1F5</accession>
<dbReference type="InterPro" id="IPR036397">
    <property type="entry name" value="RNaseH_sf"/>
</dbReference>
<sequence>MGNGWRECSWSDGFSSRFSAAWEIVGGEMYNAVQSFFCGADLLWWVTATSIVFLPKVQEPKEFSQFHPISLCNFVNKIFSKILARRLAPILPKINSPNQSGFVRGRAIADNYLLAQEVIASIKRKTRRGRSRRKLIQQVTGFNLKPFPIRYLGYPLYYGRQKKEYFAGLCLAVLNKIESWKNQLLSAGGRIVLLKHVLSALPVYLLMAASPPKSVFKEIEGRFSKFLQAFCDGGLQVWRRMVEVLQLAESHIGWIGRSGSSNFWFDNWLGTGSLALRLESVSDHRVADFVTDGSWNLPLLHQWVPMGVVREIASVAPPVGHLPDLMMSSQLIMYLRRVIWRHGFGISSGMQWAYLGLAHRFVSVWQPSGVGRGHRNSMRYKGIQVGVDRLCSLVMVDLLELFAAYFKERRSLPTAWVRFYADISRWVPRVSYTLVRWSRPPGGVLKLNTDGCSKGNPGVSEEGGVLRDGGGRLIFAFSCHLGQATSVQAEVRALLFGVNECVQRGFGGLDVELDSLVLVHILLGKAGCPWCVYQEIQQLLALMEHISWVGHCLRQANQGADVLSNVGYAQGADVIYTSTSELPPAARGAMQLDRIGCPSVRRIVQDHVGL</sequence>
<protein>
    <recommendedName>
        <fullName evidence="1">RNase H type-1 domain-containing protein</fullName>
    </recommendedName>
</protein>
<evidence type="ECO:0000313" key="3">
    <source>
        <dbReference type="RefSeq" id="XP_071901110.1"/>
    </source>
</evidence>
<feature type="domain" description="RNase H type-1" evidence="1">
    <location>
        <begin position="448"/>
        <end position="565"/>
    </location>
</feature>
<dbReference type="InterPro" id="IPR002156">
    <property type="entry name" value="RNaseH_domain"/>
</dbReference>
<keyword evidence="2" id="KW-1185">Reference proteome</keyword>
<dbReference type="InterPro" id="IPR044730">
    <property type="entry name" value="RNase_H-like_dom_plant"/>
</dbReference>
<evidence type="ECO:0000259" key="1">
    <source>
        <dbReference type="Pfam" id="PF13456"/>
    </source>
</evidence>
<name>A0ABM4U1F5_COFAR</name>
<dbReference type="GeneID" id="140004854"/>
<dbReference type="CDD" id="cd06222">
    <property type="entry name" value="RNase_H_like"/>
    <property type="match status" value="1"/>
</dbReference>
<dbReference type="InterPro" id="IPR012337">
    <property type="entry name" value="RNaseH-like_sf"/>
</dbReference>
<evidence type="ECO:0000313" key="2">
    <source>
        <dbReference type="Proteomes" id="UP001652660"/>
    </source>
</evidence>
<dbReference type="PANTHER" id="PTHR47723:SF19">
    <property type="entry name" value="POLYNUCLEOTIDYL TRANSFERASE, RIBONUCLEASE H-LIKE SUPERFAMILY PROTEIN"/>
    <property type="match status" value="1"/>
</dbReference>
<dbReference type="Gene3D" id="3.30.420.10">
    <property type="entry name" value="Ribonuclease H-like superfamily/Ribonuclease H"/>
    <property type="match status" value="1"/>
</dbReference>
<dbReference type="Proteomes" id="UP001652660">
    <property type="component" value="Chromosome 1c"/>
</dbReference>
<proteinExistence type="predicted"/>
<dbReference type="RefSeq" id="XP_071901110.1">
    <property type="nucleotide sequence ID" value="XM_072045009.1"/>
</dbReference>
<organism evidence="2 3">
    <name type="scientific">Coffea arabica</name>
    <name type="common">Arabian coffee</name>
    <dbReference type="NCBI Taxonomy" id="13443"/>
    <lineage>
        <taxon>Eukaryota</taxon>
        <taxon>Viridiplantae</taxon>
        <taxon>Streptophyta</taxon>
        <taxon>Embryophyta</taxon>
        <taxon>Tracheophyta</taxon>
        <taxon>Spermatophyta</taxon>
        <taxon>Magnoliopsida</taxon>
        <taxon>eudicotyledons</taxon>
        <taxon>Gunneridae</taxon>
        <taxon>Pentapetalae</taxon>
        <taxon>asterids</taxon>
        <taxon>lamiids</taxon>
        <taxon>Gentianales</taxon>
        <taxon>Rubiaceae</taxon>
        <taxon>Ixoroideae</taxon>
        <taxon>Gardenieae complex</taxon>
        <taxon>Bertiereae - Coffeeae clade</taxon>
        <taxon>Coffeeae</taxon>
        <taxon>Coffea</taxon>
    </lineage>
</organism>
<dbReference type="PANTHER" id="PTHR47723">
    <property type="entry name" value="OS05G0353850 PROTEIN"/>
    <property type="match status" value="1"/>
</dbReference>
<dbReference type="SUPFAM" id="SSF53098">
    <property type="entry name" value="Ribonuclease H-like"/>
    <property type="match status" value="1"/>
</dbReference>
<reference evidence="3" key="2">
    <citation type="submission" date="2025-08" db="UniProtKB">
        <authorList>
            <consortium name="RefSeq"/>
        </authorList>
    </citation>
    <scope>IDENTIFICATION</scope>
    <source>
        <tissue evidence="3">Leaves</tissue>
    </source>
</reference>
<dbReference type="InterPro" id="IPR053151">
    <property type="entry name" value="RNase_H-like"/>
</dbReference>
<dbReference type="Pfam" id="PF13456">
    <property type="entry name" value="RVT_3"/>
    <property type="match status" value="1"/>
</dbReference>
<gene>
    <name evidence="3" type="primary">LOC140004854</name>
</gene>
<reference evidence="2" key="1">
    <citation type="journal article" date="2025" name="Foods">
        <title>Unveiling the Microbial Signatures of Arabica Coffee Cherries: Insights into Ripeness Specific Diversity, Functional Traits, and Implications for Quality and Safety.</title>
        <authorList>
            <consortium name="RefSeq"/>
            <person name="Tenea G.N."/>
            <person name="Cifuentes V."/>
            <person name="Reyes P."/>
            <person name="Cevallos-Vallejos M."/>
        </authorList>
    </citation>
    <scope>NUCLEOTIDE SEQUENCE [LARGE SCALE GENOMIC DNA]</scope>
</reference>